<feature type="compositionally biased region" description="Polar residues" evidence="1">
    <location>
        <begin position="45"/>
        <end position="67"/>
    </location>
</feature>
<reference evidence="2 3" key="1">
    <citation type="submission" date="2023-03" db="EMBL/GenBank/DDBJ databases">
        <title>Genome insight into feeding habits of ladybird beetles.</title>
        <authorList>
            <person name="Li H.-S."/>
            <person name="Huang Y.-H."/>
            <person name="Pang H."/>
        </authorList>
    </citation>
    <scope>NUCLEOTIDE SEQUENCE [LARGE SCALE GENOMIC DNA]</scope>
    <source>
        <strain evidence="2">SYSU_2023b</strain>
        <tissue evidence="2">Whole body</tissue>
    </source>
</reference>
<dbReference type="Proteomes" id="UP001431783">
    <property type="component" value="Unassembled WGS sequence"/>
</dbReference>
<gene>
    <name evidence="2" type="ORF">WA026_007368</name>
</gene>
<evidence type="ECO:0000313" key="2">
    <source>
        <dbReference type="EMBL" id="KAK9884526.1"/>
    </source>
</evidence>
<feature type="region of interest" description="Disordered" evidence="1">
    <location>
        <begin position="136"/>
        <end position="216"/>
    </location>
</feature>
<feature type="non-terminal residue" evidence="2">
    <location>
        <position position="1"/>
    </location>
</feature>
<keyword evidence="3" id="KW-1185">Reference proteome</keyword>
<proteinExistence type="predicted"/>
<feature type="compositionally biased region" description="Polar residues" evidence="1">
    <location>
        <begin position="79"/>
        <end position="88"/>
    </location>
</feature>
<protein>
    <submittedName>
        <fullName evidence="2">Uncharacterized protein</fullName>
    </submittedName>
</protein>
<organism evidence="2 3">
    <name type="scientific">Henosepilachna vigintioctopunctata</name>
    <dbReference type="NCBI Taxonomy" id="420089"/>
    <lineage>
        <taxon>Eukaryota</taxon>
        <taxon>Metazoa</taxon>
        <taxon>Ecdysozoa</taxon>
        <taxon>Arthropoda</taxon>
        <taxon>Hexapoda</taxon>
        <taxon>Insecta</taxon>
        <taxon>Pterygota</taxon>
        <taxon>Neoptera</taxon>
        <taxon>Endopterygota</taxon>
        <taxon>Coleoptera</taxon>
        <taxon>Polyphaga</taxon>
        <taxon>Cucujiformia</taxon>
        <taxon>Coccinelloidea</taxon>
        <taxon>Coccinellidae</taxon>
        <taxon>Epilachninae</taxon>
        <taxon>Epilachnini</taxon>
        <taxon>Henosepilachna</taxon>
    </lineage>
</organism>
<feature type="region of interest" description="Disordered" evidence="1">
    <location>
        <begin position="278"/>
        <end position="299"/>
    </location>
</feature>
<feature type="compositionally biased region" description="Polar residues" evidence="1">
    <location>
        <begin position="284"/>
        <end position="294"/>
    </location>
</feature>
<evidence type="ECO:0000256" key="1">
    <source>
        <dbReference type="SAM" id="MobiDB-lite"/>
    </source>
</evidence>
<comment type="caution">
    <text evidence="2">The sequence shown here is derived from an EMBL/GenBank/DDBJ whole genome shotgun (WGS) entry which is preliminary data.</text>
</comment>
<dbReference type="EMBL" id="JARQZJ010000093">
    <property type="protein sequence ID" value="KAK9884526.1"/>
    <property type="molecule type" value="Genomic_DNA"/>
</dbReference>
<feature type="region of interest" description="Disordered" evidence="1">
    <location>
        <begin position="375"/>
        <end position="413"/>
    </location>
</feature>
<feature type="region of interest" description="Disordered" evidence="1">
    <location>
        <begin position="45"/>
        <end position="100"/>
    </location>
</feature>
<evidence type="ECO:0000313" key="3">
    <source>
        <dbReference type="Proteomes" id="UP001431783"/>
    </source>
</evidence>
<name>A0AAW1UUQ4_9CUCU</name>
<feature type="compositionally biased region" description="Low complexity" evidence="1">
    <location>
        <begin position="190"/>
        <end position="213"/>
    </location>
</feature>
<accession>A0AAW1UUQ4</accession>
<feature type="compositionally biased region" description="Polar residues" evidence="1">
    <location>
        <begin position="136"/>
        <end position="161"/>
    </location>
</feature>
<dbReference type="AlphaFoldDB" id="A0AAW1UUQ4"/>
<sequence>GLQYLHTTIPLPFLKNIYENFCINNNLECTDVKLRKCKKALQCSNKSTSKTQVKNQGTTQENNTVSNPLPLPSPKLPIDTNSSKQNIPDMNIKTKNDSANPFKILNTSPVNNRSISPPAIFGGSLNDKNSSSIGVSNSGYLHINPPQSTHTSEVSETQMPTETPLFNPKFPSNSEPRANIFDRDISKTVSSSNWSSKSNESENNSSASSSRSNIVINDNGGKQATLFMSKDVSPLRLVNFTNITFENIHQNHVYTSGNSSAIKPQTRTVSSILTPIVKPKAETEQSNNNPSSVSIDEPLLKPSEDFHKVESVTTPTSSKLLPSISNVAPFNVTLPSFDALPNPFTLPAPKTTINSSFELPPLNLPSFKPLPDIFTQSTPVTSTSSSDANSSAFSFEPLSDPFSSSMFPLSESS</sequence>